<dbReference type="PANTHER" id="PTHR46656:SF3">
    <property type="entry name" value="PUTATIVE-RELATED"/>
    <property type="match status" value="1"/>
</dbReference>
<dbReference type="SUPFAM" id="SSF53756">
    <property type="entry name" value="UDP-Glycosyltransferase/glycogen phosphorylase"/>
    <property type="match status" value="1"/>
</dbReference>
<dbReference type="GO" id="GO:0016740">
    <property type="term" value="F:transferase activity"/>
    <property type="evidence" value="ECO:0007669"/>
    <property type="project" value="UniProtKB-KW"/>
</dbReference>
<protein>
    <submittedName>
        <fullName evidence="1">D-inositol 3-phosphate glycosyltransferase</fullName>
    </submittedName>
</protein>
<name>A0A2J8AJ64_9CHLO</name>
<dbReference type="PANTHER" id="PTHR46656">
    <property type="entry name" value="PUTATIVE-RELATED"/>
    <property type="match status" value="1"/>
</dbReference>
<organism evidence="1 2">
    <name type="scientific">Tetrabaena socialis</name>
    <dbReference type="NCBI Taxonomy" id="47790"/>
    <lineage>
        <taxon>Eukaryota</taxon>
        <taxon>Viridiplantae</taxon>
        <taxon>Chlorophyta</taxon>
        <taxon>core chlorophytes</taxon>
        <taxon>Chlorophyceae</taxon>
        <taxon>CS clade</taxon>
        <taxon>Chlamydomonadales</taxon>
        <taxon>Tetrabaenaceae</taxon>
        <taxon>Tetrabaena</taxon>
    </lineage>
</organism>
<accession>A0A2J8AJ64</accession>
<evidence type="ECO:0000313" key="1">
    <source>
        <dbReference type="EMBL" id="PNH12551.1"/>
    </source>
</evidence>
<dbReference type="Gene3D" id="3.40.50.11930">
    <property type="match status" value="1"/>
</dbReference>
<proteinExistence type="predicted"/>
<sequence length="503" mass="56545">MSVQDKRPVKVMLFGTHPQQFNGYSKVVYELCKKLSVEKERISISIFGFQNFHEQSTQHRTDLPANVDVYDAFANENPKSLGFGFGEVVDVVTLKRPDVLVIYNDMVVIAHILKALQTIPDKWFKTVLYIDQVYLSQKREFIDMINANADAAFAFTPYWKDCIVKQGLTLPCDVLEHGINPEVYYPIPKRVARTYFGLHQDDFIVLNLNRNQPRKRWDTCMKAFAHVIAAHKNREAGKPVIKFIIGTALKGAWDLIEIFERELLKRGITLQEGMKHLIIIDNPQKLTDHEINVLYNASDCGINTADGEGVGLCSVEPGVIGVPQIVPRLGGFIDFFDDESAIMVEPTMAYYVDASRDMVGGEALMCDYGDFADAIEMYYENPALRVKHGAAARQKILVPHLWQGIASHFIDIVEKVHSGMDDIVIEEPAPQVIEPVTQVIEPIAQTDTSSPTVPNVPNAVPNLMKKVKDKGGNKKRKNAKQDINQLLQLRAQIDALLLKSVSN</sequence>
<comment type="caution">
    <text evidence="1">The sequence shown here is derived from an EMBL/GenBank/DDBJ whole genome shotgun (WGS) entry which is preliminary data.</text>
</comment>
<dbReference type="Gene3D" id="3.40.50.2000">
    <property type="entry name" value="Glycogen Phosphorylase B"/>
    <property type="match status" value="1"/>
</dbReference>
<dbReference type="EMBL" id="PGGS01000007">
    <property type="protein sequence ID" value="PNH12551.1"/>
    <property type="molecule type" value="Genomic_DNA"/>
</dbReference>
<evidence type="ECO:0000313" key="2">
    <source>
        <dbReference type="Proteomes" id="UP000236333"/>
    </source>
</evidence>
<dbReference type="OrthoDB" id="555190at2759"/>
<keyword evidence="2" id="KW-1185">Reference proteome</keyword>
<gene>
    <name evidence="1" type="ORF">TSOC_000485</name>
</gene>
<dbReference type="AlphaFoldDB" id="A0A2J8AJ64"/>
<keyword evidence="1" id="KW-0808">Transferase</keyword>
<reference evidence="1 2" key="1">
    <citation type="journal article" date="2017" name="Mol. Biol. Evol.">
        <title>The 4-celled Tetrabaena socialis nuclear genome reveals the essential components for genetic control of cell number at the origin of multicellularity in the volvocine lineage.</title>
        <authorList>
            <person name="Featherston J."/>
            <person name="Arakaki Y."/>
            <person name="Hanschen E.R."/>
            <person name="Ferris P.J."/>
            <person name="Michod R.E."/>
            <person name="Olson B.J.S.C."/>
            <person name="Nozaki H."/>
            <person name="Durand P.M."/>
        </authorList>
    </citation>
    <scope>NUCLEOTIDE SEQUENCE [LARGE SCALE GENOMIC DNA]</scope>
    <source>
        <strain evidence="1 2">NIES-571</strain>
    </source>
</reference>
<dbReference type="Proteomes" id="UP000236333">
    <property type="component" value="Unassembled WGS sequence"/>
</dbReference>